<name>A0ACB9SLX2_HOLOL</name>
<sequence length="1046" mass="115450">MRHLFQKLNFLYEPYALGIICIGYIMGELGHYLIGVTSKAIAMDLHYGDISCQLNSTIYEITGVKKECRSANSSESCYEFNTNDTQYCEWTYNGLGIDYQILAGPSFIAVFTVVGVILGFAADKYNRVRMLTVCTVIFGIAIIICGSVTEYWQLVLLRMIMAAGESGCNPLATGILSDIFPEDKRALVMSLFNWGIYGGYGIAFPVGRYIPRLNIWDLGWRITYYGSGVIAIIIAILTGLTLVEPERKSIGEDAAAQASGDAKKISIWTIILEPRVVLLCIAASIRHCGGMCFAYNCDLYYETYYPDYDLGWWLFAVTIVIGSIGVVVGGVVSDKFVAKMGIRSRVAVLSISQLISTPGAFGSVYFTPTWAMITLGLSYFFAEMWFGILFAILVEIVPLRIRSTTVGIFLFVMNNIGGNLPILVDPISKIVGYRESLYIFYAGAYGISSILFFFTLFFMEGPKTDAAKKDFGHDNNVCTTADELTTVSTISNGVHPRNEMRHLFQKLNFLYEPYALGIICIGYIMGELGHYLIGVTSKAIAMDLHYGDISCQLNSTIYEITGVKKECRSANSSESCYEFNTNDTQYCEWTYNGLGIDYQILAGPSFIAVFTVVGVILGFAADKYNRVRMLTVCTVIFGIAIIICGSVTEYWQLVLLRMIMAAGESGCNPLATGILSDIFPEDKRALVMSLFNWGIYGGYGIAFPVGRYIPRLNIWDLGWRITYYGSGVIAIIIAILTGLTLVEPERKSIGEDAAAQASGDAKKISIWTIILEPRVVLLCIAASIRHCGGMCFAYNCDLYYETYYPDYDLGWWLFAVTIVIGSIGVVVGGVVSDKFVAKMGIRSRVAVLSISQLISTPGAFGSVYFTPTWAMITLGLSYFFAEMWFGILFAILVEIVPLRIRSTTVGIFLFVMNNIGGNLPILVDPISKIVGYRESLYIFYAGAYGISSILFFFTLFFMEGPKTDAAKKDFGHDNNVCTTADELTTVSTISNGNLTTEELIIALAESDDDDVPADAERIDFTLFPPDQDNDTDQDDACKHSVSVFGF</sequence>
<organism evidence="1 2">
    <name type="scientific">Holotrichia oblita</name>
    <name type="common">Chafer beetle</name>
    <dbReference type="NCBI Taxonomy" id="644536"/>
    <lineage>
        <taxon>Eukaryota</taxon>
        <taxon>Metazoa</taxon>
        <taxon>Ecdysozoa</taxon>
        <taxon>Arthropoda</taxon>
        <taxon>Hexapoda</taxon>
        <taxon>Insecta</taxon>
        <taxon>Pterygota</taxon>
        <taxon>Neoptera</taxon>
        <taxon>Endopterygota</taxon>
        <taxon>Coleoptera</taxon>
        <taxon>Polyphaga</taxon>
        <taxon>Scarabaeiformia</taxon>
        <taxon>Scarabaeidae</taxon>
        <taxon>Melolonthinae</taxon>
        <taxon>Holotrichia</taxon>
    </lineage>
</organism>
<accession>A0ACB9SLX2</accession>
<proteinExistence type="predicted"/>
<comment type="caution">
    <text evidence="1">The sequence shown here is derived from an EMBL/GenBank/DDBJ whole genome shotgun (WGS) entry which is preliminary data.</text>
</comment>
<gene>
    <name evidence="1" type="ORF">MML48_9g00003294</name>
</gene>
<dbReference type="Proteomes" id="UP001056778">
    <property type="component" value="Chromosome 9"/>
</dbReference>
<evidence type="ECO:0000313" key="2">
    <source>
        <dbReference type="Proteomes" id="UP001056778"/>
    </source>
</evidence>
<dbReference type="EMBL" id="CM043023">
    <property type="protein sequence ID" value="KAI4454999.1"/>
    <property type="molecule type" value="Genomic_DNA"/>
</dbReference>
<reference evidence="1" key="1">
    <citation type="submission" date="2022-04" db="EMBL/GenBank/DDBJ databases">
        <title>Chromosome-scale genome assembly of Holotrichia oblita Faldermann.</title>
        <authorList>
            <person name="Rongchong L."/>
        </authorList>
    </citation>
    <scope>NUCLEOTIDE SEQUENCE</scope>
    <source>
        <strain evidence="1">81SQS9</strain>
    </source>
</reference>
<keyword evidence="2" id="KW-1185">Reference proteome</keyword>
<protein>
    <submittedName>
        <fullName evidence="1">Spinster</fullName>
    </submittedName>
</protein>
<evidence type="ECO:0000313" key="1">
    <source>
        <dbReference type="EMBL" id="KAI4454999.1"/>
    </source>
</evidence>